<dbReference type="GO" id="GO:0006355">
    <property type="term" value="P:regulation of DNA-templated transcription"/>
    <property type="evidence" value="ECO:0007669"/>
    <property type="project" value="TreeGrafter"/>
</dbReference>
<dbReference type="SUPFAM" id="SSF48452">
    <property type="entry name" value="TPR-like"/>
    <property type="match status" value="2"/>
</dbReference>
<proteinExistence type="predicted"/>
<name>A0A895YGU6_9ACTN</name>
<keyword evidence="2" id="KW-0804">Transcription</keyword>
<dbReference type="GO" id="GO:0003677">
    <property type="term" value="F:DNA binding"/>
    <property type="evidence" value="ECO:0007669"/>
    <property type="project" value="TreeGrafter"/>
</dbReference>
<dbReference type="KEGG" id="nhy:JQS43_11145"/>
<dbReference type="InterPro" id="IPR041664">
    <property type="entry name" value="AAA_16"/>
</dbReference>
<evidence type="ECO:0000256" key="2">
    <source>
        <dbReference type="ARBA" id="ARBA00023163"/>
    </source>
</evidence>
<dbReference type="Gene3D" id="3.40.50.300">
    <property type="entry name" value="P-loop containing nucleotide triphosphate hydrolases"/>
    <property type="match status" value="1"/>
</dbReference>
<evidence type="ECO:0000313" key="4">
    <source>
        <dbReference type="EMBL" id="QSB16781.1"/>
    </source>
</evidence>
<feature type="domain" description="Bacterial transcriptional activator" evidence="3">
    <location>
        <begin position="102"/>
        <end position="246"/>
    </location>
</feature>
<keyword evidence="1" id="KW-0805">Transcription regulation</keyword>
<dbReference type="InterPro" id="IPR005158">
    <property type="entry name" value="BTAD"/>
</dbReference>
<dbReference type="InterPro" id="IPR011990">
    <property type="entry name" value="TPR-like_helical_dom_sf"/>
</dbReference>
<dbReference type="SUPFAM" id="SSF52540">
    <property type="entry name" value="P-loop containing nucleoside triphosphate hydrolases"/>
    <property type="match status" value="1"/>
</dbReference>
<dbReference type="Pfam" id="PF13191">
    <property type="entry name" value="AAA_16"/>
    <property type="match status" value="1"/>
</dbReference>
<dbReference type="Pfam" id="PF03704">
    <property type="entry name" value="BTAD"/>
    <property type="match status" value="1"/>
</dbReference>
<dbReference type="Gene3D" id="1.25.40.10">
    <property type="entry name" value="Tetratricopeptide repeat domain"/>
    <property type="match status" value="1"/>
</dbReference>
<keyword evidence="5" id="KW-1185">Reference proteome</keyword>
<dbReference type="Proteomes" id="UP000662857">
    <property type="component" value="Chromosome"/>
</dbReference>
<dbReference type="EMBL" id="CP070499">
    <property type="protein sequence ID" value="QSB16781.1"/>
    <property type="molecule type" value="Genomic_DNA"/>
</dbReference>
<evidence type="ECO:0000313" key="5">
    <source>
        <dbReference type="Proteomes" id="UP000662857"/>
    </source>
</evidence>
<protein>
    <submittedName>
        <fullName evidence="4">AAA family ATPase</fullName>
    </submittedName>
</protein>
<dbReference type="PANTHER" id="PTHR35807">
    <property type="entry name" value="TRANSCRIPTIONAL REGULATOR REDD-RELATED"/>
    <property type="match status" value="1"/>
</dbReference>
<evidence type="ECO:0000256" key="1">
    <source>
        <dbReference type="ARBA" id="ARBA00023015"/>
    </source>
</evidence>
<dbReference type="InterPro" id="IPR027417">
    <property type="entry name" value="P-loop_NTPase"/>
</dbReference>
<dbReference type="Gene3D" id="1.10.10.10">
    <property type="entry name" value="Winged helix-like DNA-binding domain superfamily/Winged helix DNA-binding domain"/>
    <property type="match status" value="1"/>
</dbReference>
<dbReference type="PANTHER" id="PTHR35807:SF1">
    <property type="entry name" value="TRANSCRIPTIONAL REGULATOR REDD"/>
    <property type="match status" value="1"/>
</dbReference>
<dbReference type="InterPro" id="IPR051677">
    <property type="entry name" value="AfsR-DnrI-RedD_regulator"/>
</dbReference>
<organism evidence="4 5">
    <name type="scientific">Natronosporangium hydrolyticum</name>
    <dbReference type="NCBI Taxonomy" id="2811111"/>
    <lineage>
        <taxon>Bacteria</taxon>
        <taxon>Bacillati</taxon>
        <taxon>Actinomycetota</taxon>
        <taxon>Actinomycetes</taxon>
        <taxon>Micromonosporales</taxon>
        <taxon>Micromonosporaceae</taxon>
        <taxon>Natronosporangium</taxon>
    </lineage>
</organism>
<reference evidence="4" key="1">
    <citation type="submission" date="2021-02" db="EMBL/GenBank/DDBJ databases">
        <title>Natrosporangium hydrolyticum gen. nov., sp. nov, a haloalkaliphilic actinobacterium from a soda solonchak soil.</title>
        <authorList>
            <person name="Sorokin D.Y."/>
            <person name="Khijniak T.V."/>
            <person name="Zakharycheva A.P."/>
            <person name="Boueva O.V."/>
            <person name="Ariskina E.V."/>
            <person name="Hahnke R.L."/>
            <person name="Bunk B."/>
            <person name="Sproer C."/>
            <person name="Schumann P."/>
            <person name="Evtushenko L.I."/>
            <person name="Kublanov I.V."/>
        </authorList>
    </citation>
    <scope>NUCLEOTIDE SEQUENCE</scope>
    <source>
        <strain evidence="4">DSM 106523</strain>
    </source>
</reference>
<gene>
    <name evidence="4" type="ORF">JQS43_11145</name>
</gene>
<dbReference type="AlphaFoldDB" id="A0A895YGU6"/>
<evidence type="ECO:0000259" key="3">
    <source>
        <dbReference type="SMART" id="SM01043"/>
    </source>
</evidence>
<sequence length="1154" mass="123025">MLIMLTGVVAIKRPDDEIRHLSSAQAQVAFARLTMERSTGTSRDQLADTVWPDGLPDTWASALRSVVSRVRGFVADGDAPAAPTVVSQAGRYVLRLPPDASVDVESAEASIGEASRAYANGNFIEARRLGIAAVTCLRRSFLPDHEGEWVNSVRQHLDELLVGALETTSRAAASLGEDREALRYADEAVARAPLRESAHRCRMAAHVTAGNRAEALRAYDRLRRMLAEELGVDPAPESQAFYLELLAAPAEVTTAPRQQLRAKPGATAPFAGRRHELSVLADCWTQAETGDSHLVLVTGEPGIGKTRLAIAAASQVGLDRGLVLHSRCDQAAEQPYQPFVEALTGYLTVTPPDMIPDLGPAAGHTLSVLARGELPGRSRDDQLAVLTNLVTSLARAAPIFLVLDDLDVAGEETIALLRQVLRQRRGTTLLVVATAADPVQHPPTFAAMVRSMDREGYLVRMSLAGLEEPDVAILTQQLVATRSAGGIPSPRQLLADTAGNPHLLLNVLRWHCEHDAQEVAARHELPPWIQEYAADRLASLPPAPVRLLTAAALAGSTFELDLASRAAELSLPESMDALDILLAAGLVRPASDSGPDKGEYRFRHGLLRRAIREGCHGDRRRALHRRWIDAIESQRPARLERYSEDLARHYGPVAAEANDSNAVRWGWAAGARAVSDGALNEAVRLYRTALAHVPADEQGLRGEALTNLGLAQFAAGHPDAEQSLFDGALQALHSGRPEIAARAAIGLADAVAERSRLRSEAIALVEALLRRPAQRGTIGSSPHALGSGQPARPLDDLTMGQLLARHRRLGGRISTGPTSQAATTALMCELRRLEGPAELPKRFALALDLSEIAEATGDQRARLTAAHHRASVAELTDQRAERDQALAILSSAADHSGNERGPTVDALLTDHVVALAITEGRFSDAVATAQLAGSFTTESTLDITPTPGGLASRQLQVVGWLRATAWPPTATPPHTLTELSLAALAAGERGQSHLTLRALATGADELPTGDEWLHAVGVLALGATELGDASTAQAVHTLLAPYADLVCGVGYRSFVAPASFHLGRLSLVLGDWAAAERHLTAALATLSRRRARPWAALAQLSLAQAMRARGRAGDQSWARALANEARETLDSVGICPSHGLVAGQPTPAHHQLDN</sequence>
<accession>A0A895YGU6</accession>
<dbReference type="InterPro" id="IPR036388">
    <property type="entry name" value="WH-like_DNA-bd_sf"/>
</dbReference>
<dbReference type="SMART" id="SM01043">
    <property type="entry name" value="BTAD"/>
    <property type="match status" value="1"/>
</dbReference>